<dbReference type="EMBL" id="BK016249">
    <property type="protein sequence ID" value="DAG05048.1"/>
    <property type="molecule type" value="Genomic_DNA"/>
</dbReference>
<proteinExistence type="predicted"/>
<dbReference type="Gene3D" id="3.40.50.300">
    <property type="entry name" value="P-loop containing nucleotide triphosphate hydrolases"/>
    <property type="match status" value="1"/>
</dbReference>
<evidence type="ECO:0000313" key="1">
    <source>
        <dbReference type="EMBL" id="DAG05048.1"/>
    </source>
</evidence>
<dbReference type="Pfam" id="PF13479">
    <property type="entry name" value="AAA_24"/>
    <property type="match status" value="1"/>
</dbReference>
<dbReference type="InterPro" id="IPR027417">
    <property type="entry name" value="P-loop_NTPase"/>
</dbReference>
<reference evidence="1" key="1">
    <citation type="journal article" date="2021" name="Proc. Natl. Acad. Sci. U.S.A.">
        <title>A Catalog of Tens of Thousands of Viruses from Human Metagenomes Reveals Hidden Associations with Chronic Diseases.</title>
        <authorList>
            <person name="Tisza M.J."/>
            <person name="Buck C.B."/>
        </authorList>
    </citation>
    <scope>NUCLEOTIDE SEQUENCE</scope>
    <source>
        <strain evidence="1">Ctuy39</strain>
    </source>
</reference>
<sequence length="217" mass="24464">MAKVIGVIGESGAGKTTSLRNLDSATTFYIDCDKKGLNWKGWKKQYNAEGNPPNYFRTDNPSTVKGLLEKLNEQANMQKFKTAVIDTINGIMVAEEMRNVKVQGYGKWTDLASYIYEIIDFALLMRDDITVIILAHSETISDDNGYLFTRIKTNGRKLDKIVLESKLTTVLLAECKDGKYIFRTHADRSTVKTPFGAFEEDEIPNDITIAIKALEEY</sequence>
<dbReference type="SUPFAM" id="SSF52540">
    <property type="entry name" value="P-loop containing nucleoside triphosphate hydrolases"/>
    <property type="match status" value="1"/>
</dbReference>
<accession>A0A8S5VEE1</accession>
<protein>
    <submittedName>
        <fullName evidence="1">RecA like NTPase recombinase</fullName>
    </submittedName>
</protein>
<organism evidence="1">
    <name type="scientific">Siphoviridae sp. ctuy39</name>
    <dbReference type="NCBI Taxonomy" id="2825719"/>
    <lineage>
        <taxon>Viruses</taxon>
        <taxon>Duplodnaviria</taxon>
        <taxon>Heunggongvirae</taxon>
        <taxon>Uroviricota</taxon>
        <taxon>Caudoviricetes</taxon>
    </lineage>
</organism>
<name>A0A8S5VEE1_9CAUD</name>